<dbReference type="Pfam" id="PF03155">
    <property type="entry name" value="Alg6_Alg8"/>
    <property type="match status" value="1"/>
</dbReference>
<evidence type="ECO:0000256" key="3">
    <source>
        <dbReference type="ARBA" id="ARBA00008715"/>
    </source>
</evidence>
<name>A0A1L8E143_9DIPT</name>
<evidence type="ECO:0000256" key="8">
    <source>
        <dbReference type="ARBA" id="ARBA00022989"/>
    </source>
</evidence>
<sequence length="509" mass="58242">MNRKWAAVVCIVGFGAFLRASVSLHGYSGAGKPPMYGDFEAQRHWQEITVNLPVQQWYHNTTDNDLQYWGLDYPPLTAYHSWICGKVAQLVDPDFVQLHTSRGFSSAAHKLFMRLTVLLADILIYLPALYWGCSAVWKGPRMEALPASWTVLHLVLAMCYPGQILIDNGHFQYNNISLGLTIWAVVSLLRNHFFLSSFLFSLALNYKQMSLYHAFPFFFYLLAKCVPGGKNKLSFIGAFGRLLRIGAVVLITFVVLWLPWLTNIDDMTQVVRRVFPIDRGLFEDKVANFWCTFDTVFKFKDVIPKEKMAVYCLSTTLISVLPSGLHLLFKASKENFLLSLINISLGFFLFSFQVHEKSILLVAIPALLYFPFDPVMCLWLLEITTFSMIPLLQKDGLFTAFLALQGIFLLSIRLYHLMSSKSSKKNQRSIDFLLLESFGLSKKAEWKETLTIWAFYLSLLGQAILLIGQELLKPPENLPYLFPYLISAFSGLHFIAFFFYFNVKQLFSL</sequence>
<keyword evidence="4 10" id="KW-0328">Glycosyltransferase</keyword>
<dbReference type="AlphaFoldDB" id="A0A1L8E143"/>
<keyword evidence="11" id="KW-0732">Signal</keyword>
<reference evidence="12" key="1">
    <citation type="submission" date="2016-12" db="EMBL/GenBank/DDBJ databases">
        <title>An insight into the sialome and mialome of the sand fly, Nyssomyia neivai.</title>
        <authorList>
            <person name="Sebastian V."/>
            <person name="Goulart T.M."/>
            <person name="Oliveira W."/>
            <person name="Calvo E."/>
            <person name="Oliveira L.F."/>
            <person name="Pinto M.C."/>
            <person name="Rosselino A.M."/>
            <person name="Ribeiro J.M."/>
        </authorList>
    </citation>
    <scope>NUCLEOTIDE SEQUENCE</scope>
</reference>
<dbReference type="UniPathway" id="UPA00378"/>
<feature type="chain" id="PRO_5012046969" description="Alpha-1,3-glucosyltransferase" evidence="11">
    <location>
        <begin position="21"/>
        <end position="509"/>
    </location>
</feature>
<feature type="transmembrane region" description="Helical" evidence="10">
    <location>
        <begin position="450"/>
        <end position="468"/>
    </location>
</feature>
<feature type="transmembrane region" description="Helical" evidence="10">
    <location>
        <begin position="396"/>
        <end position="415"/>
    </location>
</feature>
<keyword evidence="7 10" id="KW-0256">Endoplasmic reticulum</keyword>
<evidence type="ECO:0000256" key="11">
    <source>
        <dbReference type="SAM" id="SignalP"/>
    </source>
</evidence>
<evidence type="ECO:0000256" key="9">
    <source>
        <dbReference type="ARBA" id="ARBA00023136"/>
    </source>
</evidence>
<evidence type="ECO:0000256" key="5">
    <source>
        <dbReference type="ARBA" id="ARBA00022679"/>
    </source>
</evidence>
<dbReference type="GO" id="GO:0005789">
    <property type="term" value="C:endoplasmic reticulum membrane"/>
    <property type="evidence" value="ECO:0007669"/>
    <property type="project" value="UniProtKB-SubCell"/>
</dbReference>
<feature type="transmembrane region" description="Helical" evidence="10">
    <location>
        <begin position="235"/>
        <end position="258"/>
    </location>
</feature>
<proteinExistence type="inferred from homology"/>
<keyword evidence="5 10" id="KW-0808">Transferase</keyword>
<dbReference type="EMBL" id="GFDF01001621">
    <property type="protein sequence ID" value="JAV12463.1"/>
    <property type="molecule type" value="Transcribed_RNA"/>
</dbReference>
<comment type="subcellular location">
    <subcellularLocation>
        <location evidence="1 10">Endoplasmic reticulum membrane</location>
        <topology evidence="1 10">Multi-pass membrane protein</topology>
    </subcellularLocation>
</comment>
<dbReference type="PANTHER" id="PTHR12413">
    <property type="entry name" value="DOLICHYL GLYCOSYLTRANSFERASE"/>
    <property type="match status" value="1"/>
</dbReference>
<evidence type="ECO:0000256" key="6">
    <source>
        <dbReference type="ARBA" id="ARBA00022692"/>
    </source>
</evidence>
<feature type="transmembrane region" description="Helical" evidence="10">
    <location>
        <begin position="211"/>
        <end position="229"/>
    </location>
</feature>
<feature type="transmembrane region" description="Helical" evidence="10">
    <location>
        <begin position="144"/>
        <end position="166"/>
    </location>
</feature>
<comment type="similarity">
    <text evidence="3 10">Belongs to the ALG6/ALG8 glucosyltransferase family.</text>
</comment>
<dbReference type="InterPro" id="IPR004856">
    <property type="entry name" value="Glyco_trans_ALG6/ALG8"/>
</dbReference>
<feature type="transmembrane region" description="Helical" evidence="10">
    <location>
        <begin position="359"/>
        <end position="381"/>
    </location>
</feature>
<evidence type="ECO:0000256" key="10">
    <source>
        <dbReference type="RuleBase" id="RU363110"/>
    </source>
</evidence>
<evidence type="ECO:0000313" key="12">
    <source>
        <dbReference type="EMBL" id="JAV12463.1"/>
    </source>
</evidence>
<dbReference type="GO" id="GO:0042281">
    <property type="term" value="F:dolichyl pyrophosphate Man9GlcNAc2 alpha-1,3-glucosyltransferase activity"/>
    <property type="evidence" value="ECO:0007669"/>
    <property type="project" value="TreeGrafter"/>
</dbReference>
<feature type="transmembrane region" description="Helical" evidence="10">
    <location>
        <begin position="480"/>
        <end position="501"/>
    </location>
</feature>
<keyword evidence="6 10" id="KW-0812">Transmembrane</keyword>
<accession>A0A1L8E143</accession>
<feature type="transmembrane region" description="Helical" evidence="10">
    <location>
        <begin position="308"/>
        <end position="329"/>
    </location>
</feature>
<feature type="signal peptide" evidence="11">
    <location>
        <begin position="1"/>
        <end position="20"/>
    </location>
</feature>
<feature type="transmembrane region" description="Helical" evidence="10">
    <location>
        <begin position="178"/>
        <end position="204"/>
    </location>
</feature>
<organism evidence="12">
    <name type="scientific">Nyssomyia neivai</name>
    <dbReference type="NCBI Taxonomy" id="330878"/>
    <lineage>
        <taxon>Eukaryota</taxon>
        <taxon>Metazoa</taxon>
        <taxon>Ecdysozoa</taxon>
        <taxon>Arthropoda</taxon>
        <taxon>Hexapoda</taxon>
        <taxon>Insecta</taxon>
        <taxon>Pterygota</taxon>
        <taxon>Neoptera</taxon>
        <taxon>Endopterygota</taxon>
        <taxon>Diptera</taxon>
        <taxon>Nematocera</taxon>
        <taxon>Psychodoidea</taxon>
        <taxon>Psychodidae</taxon>
        <taxon>Nyssomyia</taxon>
    </lineage>
</organism>
<comment type="pathway">
    <text evidence="2 10">Protein modification; protein glycosylation.</text>
</comment>
<feature type="transmembrane region" description="Helical" evidence="10">
    <location>
        <begin position="335"/>
        <end position="352"/>
    </location>
</feature>
<evidence type="ECO:0000256" key="4">
    <source>
        <dbReference type="ARBA" id="ARBA00022676"/>
    </source>
</evidence>
<feature type="transmembrane region" description="Helical" evidence="10">
    <location>
        <begin position="111"/>
        <end position="132"/>
    </location>
</feature>
<evidence type="ECO:0000256" key="1">
    <source>
        <dbReference type="ARBA" id="ARBA00004477"/>
    </source>
</evidence>
<evidence type="ECO:0000256" key="7">
    <source>
        <dbReference type="ARBA" id="ARBA00022824"/>
    </source>
</evidence>
<protein>
    <recommendedName>
        <fullName evidence="10">Alpha-1,3-glucosyltransferase</fullName>
        <ecNumber evidence="10">2.4.1.-</ecNumber>
    </recommendedName>
</protein>
<keyword evidence="8 10" id="KW-1133">Transmembrane helix</keyword>
<keyword evidence="9 10" id="KW-0472">Membrane</keyword>
<dbReference type="PANTHER" id="PTHR12413:SF1">
    <property type="entry name" value="DOLICHYL PYROPHOSPHATE MAN9GLCNAC2 ALPHA-1,3-GLUCOSYLTRANSFERASE"/>
    <property type="match status" value="1"/>
</dbReference>
<dbReference type="EC" id="2.4.1.-" evidence="10"/>
<evidence type="ECO:0000256" key="2">
    <source>
        <dbReference type="ARBA" id="ARBA00004922"/>
    </source>
</evidence>